<name>A0A345PAG1_9GAMM</name>
<evidence type="ECO:0000256" key="2">
    <source>
        <dbReference type="ARBA" id="ARBA00012415"/>
    </source>
</evidence>
<evidence type="ECO:0000256" key="1">
    <source>
        <dbReference type="ARBA" id="ARBA00006890"/>
    </source>
</evidence>
<dbReference type="GO" id="GO:0003983">
    <property type="term" value="F:UTP:glucose-1-phosphate uridylyltransferase activity"/>
    <property type="evidence" value="ECO:0007669"/>
    <property type="project" value="UniProtKB-EC"/>
</dbReference>
<dbReference type="PANTHER" id="PTHR43197:SF1">
    <property type="entry name" value="UTP--GLUCOSE-1-PHOSPHATE URIDYLYLTRANSFERASE"/>
    <property type="match status" value="1"/>
</dbReference>
<keyword evidence="5 12" id="KW-0548">Nucleotidyltransferase</keyword>
<dbReference type="InterPro" id="IPR029044">
    <property type="entry name" value="Nucleotide-diphossugar_trans"/>
</dbReference>
<dbReference type="EC" id="2.7.7.9" evidence="2"/>
<evidence type="ECO:0000313" key="13">
    <source>
        <dbReference type="Proteomes" id="UP000253940"/>
    </source>
</evidence>
<evidence type="ECO:0000313" key="12">
    <source>
        <dbReference type="EMBL" id="AXI04270.1"/>
    </source>
</evidence>
<keyword evidence="4 12" id="KW-0808">Transferase</keyword>
<dbReference type="AlphaFoldDB" id="A0A345PAG1"/>
<evidence type="ECO:0000259" key="11">
    <source>
        <dbReference type="Pfam" id="PF00483"/>
    </source>
</evidence>
<comment type="function">
    <text evidence="9">May play a role in stationary phase survival.</text>
</comment>
<reference evidence="12 13" key="1">
    <citation type="submission" date="2018-07" db="EMBL/GenBank/DDBJ databases">
        <title>Genome sequencing of Moraxellaceae gen. HYN0046.</title>
        <authorList>
            <person name="Kim M."/>
            <person name="Yi H."/>
        </authorList>
    </citation>
    <scope>NUCLEOTIDE SEQUENCE [LARGE SCALE GENOMIC DNA]</scope>
    <source>
        <strain evidence="12 13">HYN0046</strain>
    </source>
</reference>
<dbReference type="OrthoDB" id="9803306at2"/>
<accession>A0A345PAG1</accession>
<evidence type="ECO:0000256" key="9">
    <source>
        <dbReference type="ARBA" id="ARBA00037294"/>
    </source>
</evidence>
<organism evidence="12 13">
    <name type="scientific">Aquirhabdus parva</name>
    <dbReference type="NCBI Taxonomy" id="2283318"/>
    <lineage>
        <taxon>Bacteria</taxon>
        <taxon>Pseudomonadati</taxon>
        <taxon>Pseudomonadota</taxon>
        <taxon>Gammaproteobacteria</taxon>
        <taxon>Moraxellales</taxon>
        <taxon>Moraxellaceae</taxon>
        <taxon>Aquirhabdus</taxon>
    </lineage>
</organism>
<evidence type="ECO:0000256" key="7">
    <source>
        <dbReference type="ARBA" id="ARBA00031959"/>
    </source>
</evidence>
<proteinExistence type="inferred from homology"/>
<protein>
    <recommendedName>
        <fullName evidence="3">UTP--glucose-1-phosphate uridylyltransferase</fullName>
        <ecNumber evidence="2">2.7.7.9</ecNumber>
    </recommendedName>
    <alternativeName>
        <fullName evidence="6">Alpha-D-glucosyl-1-phosphate uridylyltransferase</fullName>
    </alternativeName>
    <alternativeName>
        <fullName evidence="7">UDP-glucose pyrophosphorylase</fullName>
    </alternativeName>
    <alternativeName>
        <fullName evidence="8">Uridine diphosphoglucose pyrophosphorylase</fullName>
    </alternativeName>
</protein>
<dbReference type="CDD" id="cd02541">
    <property type="entry name" value="UGPase_prokaryotic"/>
    <property type="match status" value="1"/>
</dbReference>
<keyword evidence="13" id="KW-1185">Reference proteome</keyword>
<evidence type="ECO:0000256" key="10">
    <source>
        <dbReference type="ARBA" id="ARBA00048128"/>
    </source>
</evidence>
<feature type="domain" description="Nucleotidyl transferase" evidence="11">
    <location>
        <begin position="17"/>
        <end position="243"/>
    </location>
</feature>
<evidence type="ECO:0000256" key="5">
    <source>
        <dbReference type="ARBA" id="ARBA00022695"/>
    </source>
</evidence>
<evidence type="ECO:0000256" key="4">
    <source>
        <dbReference type="ARBA" id="ARBA00022679"/>
    </source>
</evidence>
<evidence type="ECO:0000256" key="3">
    <source>
        <dbReference type="ARBA" id="ARBA00019048"/>
    </source>
</evidence>
<comment type="similarity">
    <text evidence="1">Belongs to the UDPGP type 2 family.</text>
</comment>
<gene>
    <name evidence="12" type="ORF">HYN46_16365</name>
</gene>
<dbReference type="Pfam" id="PF00483">
    <property type="entry name" value="NTP_transferase"/>
    <property type="match status" value="1"/>
</dbReference>
<dbReference type="SUPFAM" id="SSF53448">
    <property type="entry name" value="Nucleotide-diphospho-sugar transferases"/>
    <property type="match status" value="1"/>
</dbReference>
<comment type="catalytic activity">
    <reaction evidence="10">
        <text>alpha-D-glucose 1-phosphate + UTP + H(+) = UDP-alpha-D-glucose + diphosphate</text>
        <dbReference type="Rhea" id="RHEA:19889"/>
        <dbReference type="ChEBI" id="CHEBI:15378"/>
        <dbReference type="ChEBI" id="CHEBI:33019"/>
        <dbReference type="ChEBI" id="CHEBI:46398"/>
        <dbReference type="ChEBI" id="CHEBI:58601"/>
        <dbReference type="ChEBI" id="CHEBI:58885"/>
        <dbReference type="EC" id="2.7.7.9"/>
    </reaction>
</comment>
<dbReference type="Proteomes" id="UP000253940">
    <property type="component" value="Chromosome"/>
</dbReference>
<evidence type="ECO:0000256" key="6">
    <source>
        <dbReference type="ARBA" id="ARBA00031455"/>
    </source>
</evidence>
<dbReference type="InterPro" id="IPR005835">
    <property type="entry name" value="NTP_transferase_dom"/>
</dbReference>
<dbReference type="Gene3D" id="3.90.550.10">
    <property type="entry name" value="Spore Coat Polysaccharide Biosynthesis Protein SpsA, Chain A"/>
    <property type="match status" value="1"/>
</dbReference>
<sequence>MHLLRFTLSVEIVVLPVAGLGSRFLPATKVTPKEMLPIVDVPLVQLAVEEAVRAGVREIVLVTSPLKPTIEAHFREATALESVLVHKGNKLGLDAVRNTLPEGVVIHVVFQLEALGLGHAVLCAKDIVGNRPFAVMLPDDLIDSSGLGCLADMVEIYKERGSYSLAVENVAIEHTNKYGIATLDGNRIIGLVEKPDPSVAPSTLAIVGRYILPPEIFPVLETINAGAGGEIQLTDGISALLNTYIFEIQKLNGTRYDCGSKLGHLQANIVYAFKDKALAEQLYHWLNEEFLLSYSAAPI</sequence>
<dbReference type="EMBL" id="CP031222">
    <property type="protein sequence ID" value="AXI04270.1"/>
    <property type="molecule type" value="Genomic_DNA"/>
</dbReference>
<dbReference type="KEGG" id="mbah:HYN46_16365"/>
<dbReference type="InterPro" id="IPR005771">
    <property type="entry name" value="GalU_uridylyltTrfase_bac/arc"/>
</dbReference>
<dbReference type="PANTHER" id="PTHR43197">
    <property type="entry name" value="UTP--GLUCOSE-1-PHOSPHATE URIDYLYLTRANSFERASE"/>
    <property type="match status" value="1"/>
</dbReference>
<dbReference type="GO" id="GO:0006011">
    <property type="term" value="P:UDP-alpha-D-glucose metabolic process"/>
    <property type="evidence" value="ECO:0007669"/>
    <property type="project" value="InterPro"/>
</dbReference>
<evidence type="ECO:0000256" key="8">
    <source>
        <dbReference type="ARBA" id="ARBA00032341"/>
    </source>
</evidence>